<evidence type="ECO:0000313" key="2">
    <source>
        <dbReference type="EnsemblPlants" id="OPUNC06G02010.1"/>
    </source>
</evidence>
<dbReference type="EnsemblPlants" id="OPUNC06G02010.1">
    <property type="protein sequence ID" value="OPUNC06G02010.1"/>
    <property type="gene ID" value="OPUNC06G02010"/>
</dbReference>
<dbReference type="HOGENOM" id="CLU_104369_0_0_1"/>
<dbReference type="InterPro" id="IPR038765">
    <property type="entry name" value="Papain-like_cys_pep_sf"/>
</dbReference>
<reference evidence="2" key="2">
    <citation type="submission" date="2018-05" db="EMBL/GenBank/DDBJ databases">
        <title>OpunRS2 (Oryza punctata Reference Sequence Version 2).</title>
        <authorList>
            <person name="Zhang J."/>
            <person name="Kudrna D."/>
            <person name="Lee S."/>
            <person name="Talag J."/>
            <person name="Welchert J."/>
            <person name="Wing R.A."/>
        </authorList>
    </citation>
    <scope>NUCLEOTIDE SEQUENCE [LARGE SCALE GENOMIC DNA]</scope>
</reference>
<name>A0A0E0L7F7_ORYPU</name>
<protein>
    <recommendedName>
        <fullName evidence="1">Peptidase C1A papain C-terminal domain-containing protein</fullName>
    </recommendedName>
</protein>
<evidence type="ECO:0000313" key="3">
    <source>
        <dbReference type="Proteomes" id="UP000026962"/>
    </source>
</evidence>
<dbReference type="Gene3D" id="3.90.70.10">
    <property type="entry name" value="Cysteine proteinases"/>
    <property type="match status" value="1"/>
</dbReference>
<dbReference type="SUPFAM" id="SSF54001">
    <property type="entry name" value="Cysteine proteinases"/>
    <property type="match status" value="1"/>
</dbReference>
<dbReference type="AlphaFoldDB" id="A0A0E0L7F7"/>
<keyword evidence="3" id="KW-1185">Reference proteome</keyword>
<dbReference type="Gramene" id="OPUNC06G02010.1">
    <property type="protein sequence ID" value="OPUNC06G02010.1"/>
    <property type="gene ID" value="OPUNC06G02010"/>
</dbReference>
<dbReference type="OMA" id="HHNEDAS"/>
<dbReference type="GO" id="GO:0006508">
    <property type="term" value="P:proteolysis"/>
    <property type="evidence" value="ECO:0007669"/>
    <property type="project" value="InterPro"/>
</dbReference>
<feature type="domain" description="Peptidase C1A papain C-terminal" evidence="1">
    <location>
        <begin position="113"/>
        <end position="199"/>
    </location>
</feature>
<organism evidence="2">
    <name type="scientific">Oryza punctata</name>
    <name type="common">Red rice</name>
    <dbReference type="NCBI Taxonomy" id="4537"/>
    <lineage>
        <taxon>Eukaryota</taxon>
        <taxon>Viridiplantae</taxon>
        <taxon>Streptophyta</taxon>
        <taxon>Embryophyta</taxon>
        <taxon>Tracheophyta</taxon>
        <taxon>Spermatophyta</taxon>
        <taxon>Magnoliopsida</taxon>
        <taxon>Liliopsida</taxon>
        <taxon>Poales</taxon>
        <taxon>Poaceae</taxon>
        <taxon>BOP clade</taxon>
        <taxon>Oryzoideae</taxon>
        <taxon>Oryzeae</taxon>
        <taxon>Oryzinae</taxon>
        <taxon>Oryza</taxon>
    </lineage>
</organism>
<evidence type="ECO:0000259" key="1">
    <source>
        <dbReference type="Pfam" id="PF00112"/>
    </source>
</evidence>
<dbReference type="Proteomes" id="UP000026962">
    <property type="component" value="Chromosome 6"/>
</dbReference>
<dbReference type="GO" id="GO:0008234">
    <property type="term" value="F:cysteine-type peptidase activity"/>
    <property type="evidence" value="ECO:0007669"/>
    <property type="project" value="InterPro"/>
</dbReference>
<accession>A0A0E0L7F7</accession>
<sequence length="211" mass="23515">MFFSDFCNGMSSAVPQKRLDPAATESQLRLKAAEANPQEDFEIKLSIDDFLEQYEKVAGKLGAEGAGKTGVKRLEAALDLLLETGLVAEGDGLEGRRYKASSYKIHDKSEISLQEIARKIRGQRKAMVASFKVSKNYKAMKPGEIYSYKSANAKKNPEEVTRSHCVMVVGYGLREGEKYLVFQDSHGDQFWEGGYGRVYLEDVLLVAELDL</sequence>
<reference evidence="2" key="1">
    <citation type="submission" date="2015-04" db="UniProtKB">
        <authorList>
            <consortium name="EnsemblPlants"/>
        </authorList>
    </citation>
    <scope>IDENTIFICATION</scope>
</reference>
<proteinExistence type="predicted"/>
<dbReference type="InterPro" id="IPR000668">
    <property type="entry name" value="Peptidase_C1A_C"/>
</dbReference>
<dbReference type="Pfam" id="PF00112">
    <property type="entry name" value="Peptidase_C1"/>
    <property type="match status" value="1"/>
</dbReference>